<keyword evidence="4 8" id="KW-0067">ATP-binding</keyword>
<reference evidence="10 11" key="1">
    <citation type="journal article" date="2011" name="Proc. Natl. Acad. Sci. U.S.A.">
        <title>Comparative genomics of xylose-fermenting fungi for enhanced biofuel production.</title>
        <authorList>
            <person name="Wohlbach D.J."/>
            <person name="Kuo A."/>
            <person name="Sato T.K."/>
            <person name="Potts K.M."/>
            <person name="Salamov A.A."/>
            <person name="LaButti K.M."/>
            <person name="Sun H."/>
            <person name="Clum A."/>
            <person name="Pangilinan J.L."/>
            <person name="Lindquist E.A."/>
            <person name="Lucas S."/>
            <person name="Lapidus A."/>
            <person name="Jin M."/>
            <person name="Gunawan C."/>
            <person name="Balan V."/>
            <person name="Dale B.E."/>
            <person name="Jeffries T.W."/>
            <person name="Zinkel R."/>
            <person name="Barry K.W."/>
            <person name="Grigoriev I.V."/>
            <person name="Gasch A.P."/>
        </authorList>
    </citation>
    <scope>NUCLEOTIDE SEQUENCE [LARGE SCALE GENOMIC DNA]</scope>
    <source>
        <strain evidence="11">NRRL Y-27907 / 11-Y1</strain>
    </source>
</reference>
<dbReference type="InParanoid" id="G3AGJ4"/>
<sequence>MLRRFSTSVRHLKKFQLDPNYKFKCGLEIHTQLKTKYKLFSLSETSFNEAPNTKVSYFDIGLPGSQPKLNPEALYLALVAATAFNCDIQSFSTFDRKHYFYPDQPLGYQITQHYHPIAKNGFVQLNSKFDGIESDKIINLEQVQIEQDTGKTVNFDDKITIDLNRSNTPLIEVVTKPDFEDIKQVRAFVKKYQMLVSHLGICSGDMETGAIRVDANISVNGNDRVEIKNLGSSGEVVAALQYEYRRQIGEIQKGNKIVQETRGWDGATTVSLRRKENALDYRYVPDSELEVVRVDENIGKKIQEKLPDLPDTILERLTSEPYNLTLNQARNLFNEPLTLQYYLSFFKIYTEDLKQPSKSANNWVLEELITSFAKVEHPFDVTLITPKALIEIAQAVLDEGISLTAARILLRHLIENPADIDRPLDEVIEQLDLHKPSSISKEDLDEAITDLCQTIIEENEKIVQNIKRGQVNAVQSLIGKAMKETQGKIHAKEFKQKFTELLGIN</sequence>
<dbReference type="InterPro" id="IPR006075">
    <property type="entry name" value="Asn/Gln-tRNA_Trfase_suB/E_cat"/>
</dbReference>
<dbReference type="NCBIfam" id="TIGR00133">
    <property type="entry name" value="gatB"/>
    <property type="match status" value="1"/>
</dbReference>
<dbReference type="SMART" id="SM00845">
    <property type="entry name" value="GatB_Yqey"/>
    <property type="match status" value="1"/>
</dbReference>
<comment type="subcellular location">
    <subcellularLocation>
        <location evidence="8">Mitochondrion</location>
    </subcellularLocation>
</comment>
<dbReference type="RefSeq" id="XP_007372745.1">
    <property type="nucleotide sequence ID" value="XM_007372683.1"/>
</dbReference>
<dbReference type="NCBIfam" id="NF004012">
    <property type="entry name" value="PRK05477.1-2"/>
    <property type="match status" value="1"/>
</dbReference>
<keyword evidence="2 8" id="KW-0436">Ligase</keyword>
<dbReference type="SUPFAM" id="SSF55931">
    <property type="entry name" value="Glutamine synthetase/guanido kinase"/>
    <property type="match status" value="1"/>
</dbReference>
<dbReference type="SUPFAM" id="SSF89095">
    <property type="entry name" value="GatB/YqeY motif"/>
    <property type="match status" value="1"/>
</dbReference>
<comment type="function">
    <text evidence="8">Allows the formation of correctly charged Gln-tRNA(Gln) through the transamidation of misacylated Glu-tRNA(Gln) in the mitochondria. The reaction takes place in the presence of glutamine and ATP through an activated gamma-phospho-Glu-tRNA(Gln).</text>
</comment>
<dbReference type="Gene3D" id="1.10.10.410">
    <property type="match status" value="1"/>
</dbReference>
<dbReference type="AlphaFoldDB" id="G3AGJ4"/>
<gene>
    <name evidence="8" type="primary">PET112</name>
    <name evidence="10" type="ORF">SPAPADRAFT_146458</name>
</gene>
<dbReference type="Pfam" id="PF02934">
    <property type="entry name" value="GatB_N"/>
    <property type="match status" value="1"/>
</dbReference>
<dbReference type="PROSITE" id="PS01234">
    <property type="entry name" value="GATB"/>
    <property type="match status" value="1"/>
</dbReference>
<dbReference type="KEGG" id="spaa:SPAPADRAFT_146458"/>
<evidence type="ECO:0000256" key="5">
    <source>
        <dbReference type="ARBA" id="ARBA00022917"/>
    </source>
</evidence>
<keyword evidence="5 8" id="KW-0648">Protein biosynthesis</keyword>
<dbReference type="InterPro" id="IPR014746">
    <property type="entry name" value="Gln_synth/guanido_kin_cat_dom"/>
</dbReference>
<dbReference type="InterPro" id="IPR017958">
    <property type="entry name" value="Gln-tRNA_amidoTrfase_suB_CS"/>
</dbReference>
<organism evidence="11">
    <name type="scientific">Spathaspora passalidarum (strain NRRL Y-27907 / 11-Y1)</name>
    <dbReference type="NCBI Taxonomy" id="619300"/>
    <lineage>
        <taxon>Eukaryota</taxon>
        <taxon>Fungi</taxon>
        <taxon>Dikarya</taxon>
        <taxon>Ascomycota</taxon>
        <taxon>Saccharomycotina</taxon>
        <taxon>Pichiomycetes</taxon>
        <taxon>Debaryomycetaceae</taxon>
        <taxon>Spathaspora</taxon>
    </lineage>
</organism>
<evidence type="ECO:0000313" key="11">
    <source>
        <dbReference type="Proteomes" id="UP000000709"/>
    </source>
</evidence>
<evidence type="ECO:0000256" key="2">
    <source>
        <dbReference type="ARBA" id="ARBA00022598"/>
    </source>
</evidence>
<dbReference type="InterPro" id="IPR017959">
    <property type="entry name" value="Asn/Gln-tRNA_amidoTrfase_suB/E"/>
</dbReference>
<evidence type="ECO:0000256" key="1">
    <source>
        <dbReference type="ARBA" id="ARBA00005306"/>
    </source>
</evidence>
<feature type="domain" description="Asn/Gln amidotransferase" evidence="9">
    <location>
        <begin position="344"/>
        <end position="502"/>
    </location>
</feature>
<dbReference type="PANTHER" id="PTHR11659">
    <property type="entry name" value="GLUTAMYL-TRNA GLN AMIDOTRANSFERASE SUBUNIT B MITOCHONDRIAL AND PROKARYOTIC PET112-RELATED"/>
    <property type="match status" value="1"/>
</dbReference>
<dbReference type="InterPro" id="IPR023168">
    <property type="entry name" value="GatB_Yqey_C_2"/>
</dbReference>
<dbReference type="InterPro" id="IPR018027">
    <property type="entry name" value="Asn/Gln_amidotransferase"/>
</dbReference>
<dbReference type="STRING" id="619300.G3AGJ4"/>
<dbReference type="InterPro" id="IPR004413">
    <property type="entry name" value="GatB"/>
</dbReference>
<comment type="catalytic activity">
    <reaction evidence="7 8">
        <text>L-glutamyl-tRNA(Gln) + L-glutamine + ATP + H2O = L-glutaminyl-tRNA(Gln) + L-glutamate + ADP + phosphate + H(+)</text>
        <dbReference type="Rhea" id="RHEA:17521"/>
        <dbReference type="Rhea" id="RHEA-COMP:9681"/>
        <dbReference type="Rhea" id="RHEA-COMP:9684"/>
        <dbReference type="ChEBI" id="CHEBI:15377"/>
        <dbReference type="ChEBI" id="CHEBI:15378"/>
        <dbReference type="ChEBI" id="CHEBI:29985"/>
        <dbReference type="ChEBI" id="CHEBI:30616"/>
        <dbReference type="ChEBI" id="CHEBI:43474"/>
        <dbReference type="ChEBI" id="CHEBI:58359"/>
        <dbReference type="ChEBI" id="CHEBI:78520"/>
        <dbReference type="ChEBI" id="CHEBI:78521"/>
        <dbReference type="ChEBI" id="CHEBI:456216"/>
    </reaction>
</comment>
<dbReference type="HAMAP" id="MF_00121">
    <property type="entry name" value="GatB"/>
    <property type="match status" value="1"/>
</dbReference>
<dbReference type="PANTHER" id="PTHR11659:SF0">
    <property type="entry name" value="GLUTAMYL-TRNA(GLN) AMIDOTRANSFERASE SUBUNIT B, MITOCHONDRIAL"/>
    <property type="match status" value="1"/>
</dbReference>
<dbReference type="InterPro" id="IPR003789">
    <property type="entry name" value="Asn/Gln_tRNA_amidoTrase-B-like"/>
</dbReference>
<accession>G3AGJ4</accession>
<dbReference type="GO" id="GO:0032543">
    <property type="term" value="P:mitochondrial translation"/>
    <property type="evidence" value="ECO:0007669"/>
    <property type="project" value="UniProtKB-UniRule"/>
</dbReference>
<dbReference type="GO" id="GO:0005739">
    <property type="term" value="C:mitochondrion"/>
    <property type="evidence" value="ECO:0007669"/>
    <property type="project" value="UniProtKB-SubCell"/>
</dbReference>
<evidence type="ECO:0000259" key="9">
    <source>
        <dbReference type="SMART" id="SM00845"/>
    </source>
</evidence>
<proteinExistence type="inferred from homology"/>
<dbReference type="OMA" id="ARKWWMG"/>
<dbReference type="GeneID" id="18870718"/>
<dbReference type="FunCoup" id="G3AGJ4">
    <property type="interactions" value="371"/>
</dbReference>
<dbReference type="EMBL" id="GL996499">
    <property type="protein sequence ID" value="EGW35333.1"/>
    <property type="molecule type" value="Genomic_DNA"/>
</dbReference>
<keyword evidence="11" id="KW-1185">Reference proteome</keyword>
<keyword evidence="6 8" id="KW-0496">Mitochondrion</keyword>
<evidence type="ECO:0000313" key="10">
    <source>
        <dbReference type="EMBL" id="EGW35333.1"/>
    </source>
</evidence>
<dbReference type="OrthoDB" id="1722066at2759"/>
<keyword evidence="3 8" id="KW-0547">Nucleotide-binding</keyword>
<comment type="subunit">
    <text evidence="8">Subunit of the heterotrimeric GatFAB amidotransferase (AdT) complex, composed of A, B and F subunits.</text>
</comment>
<evidence type="ECO:0000256" key="8">
    <source>
        <dbReference type="HAMAP-Rule" id="MF_03147"/>
    </source>
</evidence>
<dbReference type="Proteomes" id="UP000000709">
    <property type="component" value="Unassembled WGS sequence"/>
</dbReference>
<name>G3AGJ4_SPAPN</name>
<evidence type="ECO:0000256" key="7">
    <source>
        <dbReference type="ARBA" id="ARBA00047913"/>
    </source>
</evidence>
<dbReference type="GO" id="GO:0005524">
    <property type="term" value="F:ATP binding"/>
    <property type="evidence" value="ECO:0007669"/>
    <property type="project" value="UniProtKB-KW"/>
</dbReference>
<evidence type="ECO:0000256" key="3">
    <source>
        <dbReference type="ARBA" id="ARBA00022741"/>
    </source>
</evidence>
<dbReference type="eggNOG" id="KOG2438">
    <property type="taxonomic scope" value="Eukaryota"/>
</dbReference>
<protein>
    <recommendedName>
        <fullName evidence="8">Glutamyl-tRNA(Gln) amidotransferase subunit B, mitochondrial</fullName>
        <shortName evidence="8">Glu-AdT subunit B</shortName>
        <ecNumber evidence="8">6.3.5.-</ecNumber>
    </recommendedName>
</protein>
<dbReference type="GO" id="GO:0030956">
    <property type="term" value="C:glutamyl-tRNA(Gln) amidotransferase complex"/>
    <property type="evidence" value="ECO:0007669"/>
    <property type="project" value="UniProtKB-UniRule"/>
</dbReference>
<evidence type="ECO:0000256" key="6">
    <source>
        <dbReference type="ARBA" id="ARBA00023128"/>
    </source>
</evidence>
<dbReference type="Pfam" id="PF02637">
    <property type="entry name" value="GatB_Yqey"/>
    <property type="match status" value="1"/>
</dbReference>
<dbReference type="GO" id="GO:0070681">
    <property type="term" value="P:glutaminyl-tRNAGln biosynthesis via transamidation"/>
    <property type="evidence" value="ECO:0007669"/>
    <property type="project" value="UniProtKB-UniRule"/>
</dbReference>
<comment type="similarity">
    <text evidence="1 8">Belongs to the GatB/GatE family. GatB subfamily.</text>
</comment>
<dbReference type="EC" id="6.3.5.-" evidence="8"/>
<dbReference type="GO" id="GO:0050567">
    <property type="term" value="F:glutaminyl-tRNA synthase (glutamine-hydrolyzing) activity"/>
    <property type="evidence" value="ECO:0007669"/>
    <property type="project" value="UniProtKB-UniRule"/>
</dbReference>
<dbReference type="HOGENOM" id="CLU_019240_4_0_1"/>
<evidence type="ECO:0000256" key="4">
    <source>
        <dbReference type="ARBA" id="ARBA00022840"/>
    </source>
</evidence>